<dbReference type="Pfam" id="PF00169">
    <property type="entry name" value="PH"/>
    <property type="match status" value="1"/>
</dbReference>
<dbReference type="PANTHER" id="PTHR12156:SF5">
    <property type="entry name" value="FI18040P1"/>
    <property type="match status" value="1"/>
</dbReference>
<feature type="region of interest" description="Disordered" evidence="3">
    <location>
        <begin position="268"/>
        <end position="319"/>
    </location>
</feature>
<feature type="coiled-coil region" evidence="2">
    <location>
        <begin position="10"/>
        <end position="237"/>
    </location>
</feature>
<evidence type="ECO:0000256" key="3">
    <source>
        <dbReference type="SAM" id="MobiDB-lite"/>
    </source>
</evidence>
<dbReference type="InterPro" id="IPR011993">
    <property type="entry name" value="PH-like_dom_sf"/>
</dbReference>
<sequence length="603" mass="71678">MEDSESFQQLDRLKKDKVELVSKITFLKQQIEEIEKLENEAIRELEMEKALLDGEKETEMEELQRDQERINILKERHREVVERAARERQKELQQMEKQRELIQQLEQQQHETEQRLEACPKDDEEDMLEQHQQQMDSIEHQHKIFDDMEFKQLESEAKYEEEKEQIQRKLMKEQQELLEKYRSRENRLVEIDGHKKEMFSGVRKDMQSMEQKRQRLVEEFRKEKVELSNLVKKIQEISKMLALPVSDDNRDSFLADFQVPALEHRNCREGKLSSRDSYTTDPTPASQGEREGSVPLSATSSPTMSWISSSSEKGGHVIEQEKKRIEELKRRAADEGRAQWEERKLREANCKSFNSLESEDSSVASSCETPSEKETSLSSGEDQLEKMLELERLLAQAQSEKMRMIADQVKTREHEMMALQEERHKREQLERKLQEETQLREELVQQQIKMREKQSKQARPLTRYLPVRGKEFDLKNHIESAGHHLDDCPHLVVTSTNCRGWLQKMGNKFKTWHRRWFVFDRNKRSLIYYTDKNESKPRGGIYFQAIEEVYVDHLRTVKSPNPKLTFCVKTCDRTYYMVAPTPEAMRIWIDVIFTGAEGYQQFL</sequence>
<protein>
    <submittedName>
        <fullName evidence="4">Pleckstrin-like protein domain family B member 2</fullName>
    </submittedName>
</protein>
<evidence type="ECO:0000256" key="1">
    <source>
        <dbReference type="ARBA" id="ARBA00023054"/>
    </source>
</evidence>
<dbReference type="SUPFAM" id="SSF50729">
    <property type="entry name" value="PH domain-like"/>
    <property type="match status" value="1"/>
</dbReference>
<dbReference type="PANTHER" id="PTHR12156">
    <property type="entry name" value="PLECKSTRIN HOMOLOGY-LIKE DOMAIN, FAMILY B, MEMBER 3"/>
    <property type="match status" value="1"/>
</dbReference>
<dbReference type="InterPro" id="IPR052212">
    <property type="entry name" value="PH-like_domain"/>
</dbReference>
<dbReference type="PROSITE" id="PS50003">
    <property type="entry name" value="PH_DOMAIN"/>
    <property type="match status" value="1"/>
</dbReference>
<dbReference type="InParanoid" id="K1R2K9"/>
<dbReference type="HOGENOM" id="CLU_003180_1_1_1"/>
<feature type="region of interest" description="Disordered" evidence="3">
    <location>
        <begin position="354"/>
        <end position="382"/>
    </location>
</feature>
<keyword evidence="1 2" id="KW-0175">Coiled coil</keyword>
<dbReference type="AlphaFoldDB" id="K1R2K9"/>
<evidence type="ECO:0000313" key="4">
    <source>
        <dbReference type="EMBL" id="EKC35375.1"/>
    </source>
</evidence>
<reference evidence="4" key="1">
    <citation type="journal article" date="2012" name="Nature">
        <title>The oyster genome reveals stress adaptation and complexity of shell formation.</title>
        <authorList>
            <person name="Zhang G."/>
            <person name="Fang X."/>
            <person name="Guo X."/>
            <person name="Li L."/>
            <person name="Luo R."/>
            <person name="Xu F."/>
            <person name="Yang P."/>
            <person name="Zhang L."/>
            <person name="Wang X."/>
            <person name="Qi H."/>
            <person name="Xiong Z."/>
            <person name="Que H."/>
            <person name="Xie Y."/>
            <person name="Holland P.W."/>
            <person name="Paps J."/>
            <person name="Zhu Y."/>
            <person name="Wu F."/>
            <person name="Chen Y."/>
            <person name="Wang J."/>
            <person name="Peng C."/>
            <person name="Meng J."/>
            <person name="Yang L."/>
            <person name="Liu J."/>
            <person name="Wen B."/>
            <person name="Zhang N."/>
            <person name="Huang Z."/>
            <person name="Zhu Q."/>
            <person name="Feng Y."/>
            <person name="Mount A."/>
            <person name="Hedgecock D."/>
            <person name="Xu Z."/>
            <person name="Liu Y."/>
            <person name="Domazet-Loso T."/>
            <person name="Du Y."/>
            <person name="Sun X."/>
            <person name="Zhang S."/>
            <person name="Liu B."/>
            <person name="Cheng P."/>
            <person name="Jiang X."/>
            <person name="Li J."/>
            <person name="Fan D."/>
            <person name="Wang W."/>
            <person name="Fu W."/>
            <person name="Wang T."/>
            <person name="Wang B."/>
            <person name="Zhang J."/>
            <person name="Peng Z."/>
            <person name="Li Y."/>
            <person name="Li N."/>
            <person name="Wang J."/>
            <person name="Chen M."/>
            <person name="He Y."/>
            <person name="Tan F."/>
            <person name="Song X."/>
            <person name="Zheng Q."/>
            <person name="Huang R."/>
            <person name="Yang H."/>
            <person name="Du X."/>
            <person name="Chen L."/>
            <person name="Yang M."/>
            <person name="Gaffney P.M."/>
            <person name="Wang S."/>
            <person name="Luo L."/>
            <person name="She Z."/>
            <person name="Ming Y."/>
            <person name="Huang W."/>
            <person name="Zhang S."/>
            <person name="Huang B."/>
            <person name="Zhang Y."/>
            <person name="Qu T."/>
            <person name="Ni P."/>
            <person name="Miao G."/>
            <person name="Wang J."/>
            <person name="Wang Q."/>
            <person name="Steinberg C.E."/>
            <person name="Wang H."/>
            <person name="Li N."/>
            <person name="Qian L."/>
            <person name="Zhang G."/>
            <person name="Li Y."/>
            <person name="Yang H."/>
            <person name="Liu X."/>
            <person name="Wang J."/>
            <person name="Yin Y."/>
            <person name="Wang J."/>
        </authorList>
    </citation>
    <scope>NUCLEOTIDE SEQUENCE [LARGE SCALE GENOMIC DNA]</scope>
    <source>
        <strain evidence="4">05x7-T-G4-1.051#20</strain>
    </source>
</reference>
<dbReference type="Gene3D" id="2.30.29.30">
    <property type="entry name" value="Pleckstrin-homology domain (PH domain)/Phosphotyrosine-binding domain (PTB)"/>
    <property type="match status" value="1"/>
</dbReference>
<feature type="compositionally biased region" description="Low complexity" evidence="3">
    <location>
        <begin position="297"/>
        <end position="311"/>
    </location>
</feature>
<name>K1R2K9_MAGGI</name>
<dbReference type="FunFam" id="2.30.29.30:FF:000006">
    <property type="entry name" value="Pleckstrin homology like domain family B member 1"/>
    <property type="match status" value="1"/>
</dbReference>
<evidence type="ECO:0000256" key="2">
    <source>
        <dbReference type="SAM" id="Coils"/>
    </source>
</evidence>
<dbReference type="EMBL" id="JH818189">
    <property type="protein sequence ID" value="EKC35375.1"/>
    <property type="molecule type" value="Genomic_DNA"/>
</dbReference>
<feature type="compositionally biased region" description="Polar residues" evidence="3">
    <location>
        <begin position="275"/>
        <end position="286"/>
    </location>
</feature>
<dbReference type="SMART" id="SM00233">
    <property type="entry name" value="PH"/>
    <property type="match status" value="1"/>
</dbReference>
<accession>K1R2K9</accession>
<dbReference type="InterPro" id="IPR001849">
    <property type="entry name" value="PH_domain"/>
</dbReference>
<organism evidence="4">
    <name type="scientific">Magallana gigas</name>
    <name type="common">Pacific oyster</name>
    <name type="synonym">Crassostrea gigas</name>
    <dbReference type="NCBI Taxonomy" id="29159"/>
    <lineage>
        <taxon>Eukaryota</taxon>
        <taxon>Metazoa</taxon>
        <taxon>Spiralia</taxon>
        <taxon>Lophotrochozoa</taxon>
        <taxon>Mollusca</taxon>
        <taxon>Bivalvia</taxon>
        <taxon>Autobranchia</taxon>
        <taxon>Pteriomorphia</taxon>
        <taxon>Ostreida</taxon>
        <taxon>Ostreoidea</taxon>
        <taxon>Ostreidae</taxon>
        <taxon>Magallana</taxon>
    </lineage>
</organism>
<proteinExistence type="predicted"/>
<gene>
    <name evidence="4" type="ORF">CGI_10018855</name>
</gene>